<protein>
    <submittedName>
        <fullName evidence="13">TonB-dependent receptor</fullName>
    </submittedName>
</protein>
<evidence type="ECO:0000256" key="9">
    <source>
        <dbReference type="ARBA" id="ARBA00023136"/>
    </source>
</evidence>
<keyword evidence="3 11" id="KW-1134">Transmembrane beta strand</keyword>
<keyword evidence="9 11" id="KW-0472">Membrane</keyword>
<keyword evidence="5 11" id="KW-0812">Transmembrane</keyword>
<evidence type="ECO:0000256" key="3">
    <source>
        <dbReference type="ARBA" id="ARBA00022452"/>
    </source>
</evidence>
<dbReference type="GO" id="GO:0006826">
    <property type="term" value="P:iron ion transport"/>
    <property type="evidence" value="ECO:0007669"/>
    <property type="project" value="UniProtKB-KW"/>
</dbReference>
<comment type="similarity">
    <text evidence="11">Belongs to the TonB-dependent receptor family.</text>
</comment>
<keyword evidence="2 11" id="KW-0813">Transport</keyword>
<dbReference type="PANTHER" id="PTHR32552">
    <property type="entry name" value="FERRICHROME IRON RECEPTOR-RELATED"/>
    <property type="match status" value="1"/>
</dbReference>
<keyword evidence="7" id="KW-0406">Ion transport</keyword>
<gene>
    <name evidence="13" type="ORF">GTH32_13920</name>
</gene>
<dbReference type="InterPro" id="IPR036942">
    <property type="entry name" value="Beta-barrel_TonB_sf"/>
</dbReference>
<evidence type="ECO:0000256" key="8">
    <source>
        <dbReference type="ARBA" id="ARBA00023077"/>
    </source>
</evidence>
<keyword evidence="6" id="KW-0408">Iron</keyword>
<dbReference type="PANTHER" id="PTHR32552:SF81">
    <property type="entry name" value="TONB-DEPENDENT OUTER MEMBRANE RECEPTOR"/>
    <property type="match status" value="1"/>
</dbReference>
<evidence type="ECO:0000256" key="11">
    <source>
        <dbReference type="PROSITE-ProRule" id="PRU01360"/>
    </source>
</evidence>
<keyword evidence="8" id="KW-0798">TonB box</keyword>
<accession>A0A7X5LMW9</accession>
<keyword evidence="4" id="KW-0410">Iron transport</keyword>
<feature type="domain" description="TonB-dependent receptor-like beta-barrel" evidence="12">
    <location>
        <begin position="49"/>
        <end position="299"/>
    </location>
</feature>
<comment type="caution">
    <text evidence="13">The sequence shown here is derived from an EMBL/GenBank/DDBJ whole genome shotgun (WGS) entry which is preliminary data.</text>
</comment>
<dbReference type="GO" id="GO:0009279">
    <property type="term" value="C:cell outer membrane"/>
    <property type="evidence" value="ECO:0007669"/>
    <property type="project" value="UniProtKB-SubCell"/>
</dbReference>
<dbReference type="Gene3D" id="2.40.170.20">
    <property type="entry name" value="TonB-dependent receptor, beta-barrel domain"/>
    <property type="match status" value="1"/>
</dbReference>
<keyword evidence="13" id="KW-0675">Receptor</keyword>
<evidence type="ECO:0000256" key="4">
    <source>
        <dbReference type="ARBA" id="ARBA00022496"/>
    </source>
</evidence>
<evidence type="ECO:0000259" key="12">
    <source>
        <dbReference type="Pfam" id="PF00593"/>
    </source>
</evidence>
<evidence type="ECO:0000256" key="6">
    <source>
        <dbReference type="ARBA" id="ARBA00023004"/>
    </source>
</evidence>
<comment type="subcellular location">
    <subcellularLocation>
        <location evidence="1 11">Cell outer membrane</location>
        <topology evidence="1 11">Multi-pass membrane protein</topology>
    </subcellularLocation>
</comment>
<keyword evidence="10 11" id="KW-0998">Cell outer membrane</keyword>
<evidence type="ECO:0000313" key="13">
    <source>
        <dbReference type="EMBL" id="NDV92274.1"/>
    </source>
</evidence>
<evidence type="ECO:0000256" key="5">
    <source>
        <dbReference type="ARBA" id="ARBA00022692"/>
    </source>
</evidence>
<evidence type="ECO:0000256" key="10">
    <source>
        <dbReference type="ARBA" id="ARBA00023237"/>
    </source>
</evidence>
<evidence type="ECO:0000256" key="1">
    <source>
        <dbReference type="ARBA" id="ARBA00004571"/>
    </source>
</evidence>
<proteinExistence type="inferred from homology"/>
<organism evidence="13 14">
    <name type="scientific">Alteromonas profundi</name>
    <dbReference type="NCBI Taxonomy" id="2696062"/>
    <lineage>
        <taxon>Bacteria</taxon>
        <taxon>Pseudomonadati</taxon>
        <taxon>Pseudomonadota</taxon>
        <taxon>Gammaproteobacteria</taxon>
        <taxon>Alteromonadales</taxon>
        <taxon>Alteromonadaceae</taxon>
        <taxon>Alteromonas/Salinimonas group</taxon>
        <taxon>Alteromonas</taxon>
    </lineage>
</organism>
<evidence type="ECO:0000256" key="7">
    <source>
        <dbReference type="ARBA" id="ARBA00023065"/>
    </source>
</evidence>
<dbReference type="EMBL" id="JAAAWN010000020">
    <property type="protein sequence ID" value="NDV92274.1"/>
    <property type="molecule type" value="Genomic_DNA"/>
</dbReference>
<keyword evidence="14" id="KW-1185">Reference proteome</keyword>
<dbReference type="InterPro" id="IPR000531">
    <property type="entry name" value="Beta-barrel_TonB"/>
</dbReference>
<dbReference type="PROSITE" id="PS52016">
    <property type="entry name" value="TONB_DEPENDENT_REC_3"/>
    <property type="match status" value="1"/>
</dbReference>
<dbReference type="SUPFAM" id="SSF56935">
    <property type="entry name" value="Porins"/>
    <property type="match status" value="1"/>
</dbReference>
<dbReference type="Pfam" id="PF00593">
    <property type="entry name" value="TonB_dep_Rec_b-barrel"/>
    <property type="match status" value="1"/>
</dbReference>
<evidence type="ECO:0000313" key="14">
    <source>
        <dbReference type="Proteomes" id="UP000470213"/>
    </source>
</evidence>
<reference evidence="13 14" key="1">
    <citation type="submission" date="2020-01" db="EMBL/GenBank/DDBJ databases">
        <authorList>
            <person name="Chen J."/>
            <person name="Zhu S."/>
            <person name="Yang J."/>
        </authorList>
    </citation>
    <scope>NUCLEOTIDE SEQUENCE [LARGE SCALE GENOMIC DNA]</scope>
    <source>
        <strain evidence="13 14">345S023</strain>
    </source>
</reference>
<dbReference type="InterPro" id="IPR039426">
    <property type="entry name" value="TonB-dep_rcpt-like"/>
</dbReference>
<evidence type="ECO:0000256" key="2">
    <source>
        <dbReference type="ARBA" id="ARBA00022448"/>
    </source>
</evidence>
<dbReference type="Proteomes" id="UP000470213">
    <property type="component" value="Unassembled WGS sequence"/>
</dbReference>
<name>A0A7X5LMW9_9ALTE</name>
<dbReference type="AlphaFoldDB" id="A0A7X5LMW9"/>
<sequence length="333" mass="37803">MCYRWYSPRPKYRQADITQLPRVASSYHQVEQARLPRYRRYLKVYQTQNVLGEDEVNREESRSESKFTPSFTVQWQASDDMNLFATYAKGHKTGGFSDRIEDPEGDIEFDAEEVSSIELGAKTTWLDGALSLNANYFSMDIEGLQLSTQLEGTVAAFTVDNAADSTSEGIEIEMKFYAHENWNLGGNYSYTDASYDEFIGGADCAERLRNSDGVCDLSGEPLIFAPKNKWSLFAEYYHDDLFGDWDFNARTDIAFTDEHYTDISYFDGAKQGDYTTYNASMRVVSPNEDITISLIGKNLTDEKIMAWGLPSGPNILAAMAPPRELTLKVSYRY</sequence>